<gene>
    <name evidence="1" type="ORF">OKA104_LOCUS41666</name>
</gene>
<dbReference type="AlphaFoldDB" id="A0A820BZH0"/>
<evidence type="ECO:0000313" key="1">
    <source>
        <dbReference type="EMBL" id="CAF4213803.1"/>
    </source>
</evidence>
<dbReference type="EMBL" id="CAJOAY010009973">
    <property type="protein sequence ID" value="CAF4213803.1"/>
    <property type="molecule type" value="Genomic_DNA"/>
</dbReference>
<dbReference type="Proteomes" id="UP000663881">
    <property type="component" value="Unassembled WGS sequence"/>
</dbReference>
<accession>A0A820BZH0</accession>
<name>A0A820BZH0_9BILA</name>
<comment type="caution">
    <text evidence="1">The sequence shown here is derived from an EMBL/GenBank/DDBJ whole genome shotgun (WGS) entry which is preliminary data.</text>
</comment>
<organism evidence="1 2">
    <name type="scientific">Adineta steineri</name>
    <dbReference type="NCBI Taxonomy" id="433720"/>
    <lineage>
        <taxon>Eukaryota</taxon>
        <taxon>Metazoa</taxon>
        <taxon>Spiralia</taxon>
        <taxon>Gnathifera</taxon>
        <taxon>Rotifera</taxon>
        <taxon>Eurotatoria</taxon>
        <taxon>Bdelloidea</taxon>
        <taxon>Adinetida</taxon>
        <taxon>Adinetidae</taxon>
        <taxon>Adineta</taxon>
    </lineage>
</organism>
<sequence length="164" mass="19368">ISFNNQLLNNFIKLLNRMPNVQILVLDVRSSFEIEVSSDQQINTVDLVCNNNVRNVKIIGQLPLATIRLINKLFPQMERLRILIREDILILFVRTLLSNRIDNSHLFSLMFYDDDDDNDDNDNDDDDDNDDDAMIKQLKTMIDNEKLLDNYDIKRRQHGSCLWW</sequence>
<feature type="non-terminal residue" evidence="1">
    <location>
        <position position="1"/>
    </location>
</feature>
<proteinExistence type="predicted"/>
<reference evidence="1" key="1">
    <citation type="submission" date="2021-02" db="EMBL/GenBank/DDBJ databases">
        <authorList>
            <person name="Nowell W R."/>
        </authorList>
    </citation>
    <scope>NUCLEOTIDE SEQUENCE</scope>
</reference>
<protein>
    <submittedName>
        <fullName evidence="1">Uncharacterized protein</fullName>
    </submittedName>
</protein>
<evidence type="ECO:0000313" key="2">
    <source>
        <dbReference type="Proteomes" id="UP000663881"/>
    </source>
</evidence>